<reference evidence="1" key="1">
    <citation type="submission" date="2017-07" db="EMBL/GenBank/DDBJ databases">
        <title>Leptospira spp. isolated from tropical soils.</title>
        <authorList>
            <person name="Thibeaux R."/>
            <person name="Iraola G."/>
            <person name="Ferres I."/>
            <person name="Bierque E."/>
            <person name="Girault D."/>
            <person name="Soupe-Gilbert M.-E."/>
            <person name="Picardeau M."/>
            <person name="Goarant C."/>
        </authorList>
    </citation>
    <scope>NUCLEOTIDE SEQUENCE [LARGE SCALE GENOMIC DNA]</scope>
    <source>
        <strain evidence="1">ATI7-C-A5</strain>
    </source>
</reference>
<dbReference type="PROSITE" id="PS51257">
    <property type="entry name" value="PROKAR_LIPOPROTEIN"/>
    <property type="match status" value="1"/>
</dbReference>
<evidence type="ECO:0000313" key="1">
    <source>
        <dbReference type="EMBL" id="PJZ92270.1"/>
    </source>
</evidence>
<dbReference type="OrthoDB" id="332076at2"/>
<dbReference type="AlphaFoldDB" id="A0A2N0B6W6"/>
<accession>A0A2N0B6W6</accession>
<sequence length="103" mass="11931">MVFKSGFPVRILVLTVSLFLFGIGCMTYPHRYDEDCNSASYASCGGYRGYYSPYGFQNQYGYPGYYRQYPRYYNNNGGGSHHNPFHVPSGRYHNLGRPSNWRL</sequence>
<evidence type="ECO:0008006" key="2">
    <source>
        <dbReference type="Google" id="ProtNLM"/>
    </source>
</evidence>
<gene>
    <name evidence="1" type="ORF">CH379_14105</name>
</gene>
<dbReference type="EMBL" id="NPEF01000154">
    <property type="protein sequence ID" value="PJZ92270.1"/>
    <property type="molecule type" value="Genomic_DNA"/>
</dbReference>
<organism evidence="1">
    <name type="scientific">Leptospira ellisii</name>
    <dbReference type="NCBI Taxonomy" id="2023197"/>
    <lineage>
        <taxon>Bacteria</taxon>
        <taxon>Pseudomonadati</taxon>
        <taxon>Spirochaetota</taxon>
        <taxon>Spirochaetia</taxon>
        <taxon>Leptospirales</taxon>
        <taxon>Leptospiraceae</taxon>
        <taxon>Leptospira</taxon>
    </lineage>
</organism>
<comment type="caution">
    <text evidence="1">The sequence shown here is derived from an EMBL/GenBank/DDBJ whole genome shotgun (WGS) entry which is preliminary data.</text>
</comment>
<protein>
    <recommendedName>
        <fullName evidence="2">Lipoprotein</fullName>
    </recommendedName>
</protein>
<proteinExistence type="predicted"/>
<name>A0A2N0B6W6_9LEPT</name>